<comment type="subunit">
    <text evidence="4">Homodimer.</text>
</comment>
<evidence type="ECO:0000256" key="4">
    <source>
        <dbReference type="HAMAP-Rule" id="MF_00051"/>
    </source>
</evidence>
<dbReference type="Gene3D" id="3.90.1150.10">
    <property type="entry name" value="Aspartate Aminotransferase, domain 1"/>
    <property type="match status" value="1"/>
</dbReference>
<keyword evidence="4" id="KW-0554">One-carbon metabolism</keyword>
<dbReference type="NCBIfam" id="NF000586">
    <property type="entry name" value="PRK00011.1"/>
    <property type="match status" value="1"/>
</dbReference>
<dbReference type="GO" id="GO:0004372">
    <property type="term" value="F:glycine hydroxymethyltransferase activity"/>
    <property type="evidence" value="ECO:0007669"/>
    <property type="project" value="UniProtKB-EC"/>
</dbReference>
<dbReference type="RefSeq" id="WP_233723504.1">
    <property type="nucleotide sequence ID" value="NZ_JAJVCN010000001.1"/>
</dbReference>
<evidence type="ECO:0000313" key="7">
    <source>
        <dbReference type="Proteomes" id="UP001521150"/>
    </source>
</evidence>
<dbReference type="InterPro" id="IPR049943">
    <property type="entry name" value="Ser_HO-MeTrfase-like"/>
</dbReference>
<organism evidence="6 7">
    <name type="scientific">Kibdelosporangium philippinense</name>
    <dbReference type="NCBI Taxonomy" id="211113"/>
    <lineage>
        <taxon>Bacteria</taxon>
        <taxon>Bacillati</taxon>
        <taxon>Actinomycetota</taxon>
        <taxon>Actinomycetes</taxon>
        <taxon>Pseudonocardiales</taxon>
        <taxon>Pseudonocardiaceae</taxon>
        <taxon>Kibdelosporangium</taxon>
    </lineage>
</organism>
<evidence type="ECO:0000313" key="6">
    <source>
        <dbReference type="EMBL" id="MCE7002402.1"/>
    </source>
</evidence>
<name>A0ABS8Z4J4_9PSEU</name>
<keyword evidence="4 6" id="KW-0808">Transferase</keyword>
<comment type="cofactor">
    <cofactor evidence="1 4">
        <name>pyridoxal 5'-phosphate</name>
        <dbReference type="ChEBI" id="CHEBI:597326"/>
    </cofactor>
</comment>
<dbReference type="SUPFAM" id="SSF53383">
    <property type="entry name" value="PLP-dependent transferases"/>
    <property type="match status" value="1"/>
</dbReference>
<comment type="caution">
    <text evidence="4">Lacks conserved residue(s) required for the propagation of feature annotation.</text>
</comment>
<dbReference type="InterPro" id="IPR015422">
    <property type="entry name" value="PyrdxlP-dep_Trfase_small"/>
</dbReference>
<dbReference type="InterPro" id="IPR001085">
    <property type="entry name" value="Ser_HO-MeTrfase"/>
</dbReference>
<dbReference type="InterPro" id="IPR015424">
    <property type="entry name" value="PyrdxlP-dep_Trfase"/>
</dbReference>
<dbReference type="Gene3D" id="3.40.640.10">
    <property type="entry name" value="Type I PLP-dependent aspartate aminotransferase-like (Major domain)"/>
    <property type="match status" value="1"/>
</dbReference>
<evidence type="ECO:0000256" key="1">
    <source>
        <dbReference type="ARBA" id="ARBA00001933"/>
    </source>
</evidence>
<feature type="modified residue" description="N6-(pyridoxal phosphate)lysine" evidence="4">
    <location>
        <position position="247"/>
    </location>
</feature>
<dbReference type="CDD" id="cd00378">
    <property type="entry name" value="SHMT"/>
    <property type="match status" value="1"/>
</dbReference>
<feature type="binding site" evidence="4">
    <location>
        <position position="265"/>
    </location>
    <ligand>
        <name>(6S)-5,6,7,8-tetrahydrofolate</name>
        <dbReference type="ChEBI" id="CHEBI:57453"/>
    </ligand>
</feature>
<evidence type="ECO:0000256" key="3">
    <source>
        <dbReference type="ARBA" id="ARBA00022898"/>
    </source>
</evidence>
<dbReference type="PANTHER" id="PTHR11680">
    <property type="entry name" value="SERINE HYDROXYMETHYLTRANSFERASE"/>
    <property type="match status" value="1"/>
</dbReference>
<feature type="binding site" evidence="4">
    <location>
        <position position="139"/>
    </location>
    <ligand>
        <name>(6S)-5,6,7,8-tetrahydrofolate</name>
        <dbReference type="ChEBI" id="CHEBI:57453"/>
    </ligand>
</feature>
<sequence>MTITTPFVDIMVEQYDQTLSQAWQHLSAHDRELARLLVEESTYQNTTVSLVASSSPAHPGTLLAEGTHFGAVTAEGYPGRRFHSGARNADALEELAITRATELFKAEHANVQPHSGSSANLAILFSVLNPGDRVLSMDLDAGGHLTHGSSASVTGRYFDVTHYGVTPDGWLDYDEIRRTAREIQPRMIICGASSYPRAIDFARFRAIADEVDAYLLADISHISGLVVSGHHASPIDHAHFTTTSTYKQLRGPRGGLILFGERAGERLRDSKGTVRGLIDRAVFPGFQGTPNFASIAAKAVALRQAATPEFAEWGARIRYLADVVAKELTGQGFPVVTGGTDTHMVMVDLRPHEHLTGKLAEDLLSDCDVLVNRNRIPGDPRPATVASGLRLGTNEIALRDVPADRVGELIGKICAVLASAVDPASNGHVRTALTEYVRYLCQAHPTI</sequence>
<keyword evidence="7" id="KW-1185">Reference proteome</keyword>
<comment type="caution">
    <text evidence="6">The sequence shown here is derived from an EMBL/GenBank/DDBJ whole genome shotgun (WGS) entry which is preliminary data.</text>
</comment>
<dbReference type="EMBL" id="JAJVCN010000001">
    <property type="protein sequence ID" value="MCE7002402.1"/>
    <property type="molecule type" value="Genomic_DNA"/>
</dbReference>
<comment type="catalytic activity">
    <reaction evidence="4">
        <text>(6R)-5,10-methylene-5,6,7,8-tetrahydrofolate + glycine + H2O = (6S)-5,6,7,8-tetrahydrofolate + L-serine</text>
        <dbReference type="Rhea" id="RHEA:15481"/>
        <dbReference type="ChEBI" id="CHEBI:15377"/>
        <dbReference type="ChEBI" id="CHEBI:15636"/>
        <dbReference type="ChEBI" id="CHEBI:33384"/>
        <dbReference type="ChEBI" id="CHEBI:57305"/>
        <dbReference type="ChEBI" id="CHEBI:57453"/>
        <dbReference type="EC" id="2.1.2.1"/>
    </reaction>
</comment>
<keyword evidence="3 4" id="KW-0663">Pyridoxal phosphate</keyword>
<dbReference type="EC" id="2.1.2.1" evidence="4"/>
<proteinExistence type="inferred from homology"/>
<keyword evidence="4" id="KW-0963">Cytoplasm</keyword>
<feature type="binding site" evidence="4">
    <location>
        <begin position="143"/>
        <end position="145"/>
    </location>
    <ligand>
        <name>(6S)-5,6,7,8-tetrahydrofolate</name>
        <dbReference type="ChEBI" id="CHEBI:57453"/>
    </ligand>
</feature>
<dbReference type="Proteomes" id="UP001521150">
    <property type="component" value="Unassembled WGS sequence"/>
</dbReference>
<feature type="domain" description="Serine hydroxymethyltransferase-like" evidence="5">
    <location>
        <begin position="26"/>
        <end position="405"/>
    </location>
</feature>
<dbReference type="Pfam" id="PF00464">
    <property type="entry name" value="SHMT"/>
    <property type="match status" value="1"/>
</dbReference>
<protein>
    <recommendedName>
        <fullName evidence="4">Probable serine hydroxymethyltransferase</fullName>
        <shortName evidence="4">SHMT</shortName>
        <shortName evidence="4">Serine methylase</shortName>
        <ecNumber evidence="4">2.1.2.1</ecNumber>
    </recommendedName>
</protein>
<evidence type="ECO:0000259" key="5">
    <source>
        <dbReference type="Pfam" id="PF00464"/>
    </source>
</evidence>
<evidence type="ECO:0000256" key="2">
    <source>
        <dbReference type="ARBA" id="ARBA00006376"/>
    </source>
</evidence>
<dbReference type="InterPro" id="IPR039429">
    <property type="entry name" value="SHMT-like_dom"/>
</dbReference>
<comment type="subcellular location">
    <subcellularLocation>
        <location evidence="4">Cytoplasm</location>
    </subcellularLocation>
</comment>
<reference evidence="6 7" key="1">
    <citation type="submission" date="2021-12" db="EMBL/GenBank/DDBJ databases">
        <title>Genome sequence of Kibdelosporangium philippinense ATCC 49844.</title>
        <authorList>
            <person name="Fedorov E.A."/>
            <person name="Omeragic M."/>
            <person name="Shalygina K.F."/>
            <person name="Maclea K.S."/>
        </authorList>
    </citation>
    <scope>NUCLEOTIDE SEQUENCE [LARGE SCALE GENOMIC DNA]</scope>
    <source>
        <strain evidence="6 7">ATCC 49844</strain>
    </source>
</reference>
<dbReference type="PIRSF" id="PIRSF000412">
    <property type="entry name" value="SHMT"/>
    <property type="match status" value="1"/>
</dbReference>
<dbReference type="PANTHER" id="PTHR11680:SF35">
    <property type="entry name" value="SERINE HYDROXYMETHYLTRANSFERASE 1"/>
    <property type="match status" value="1"/>
</dbReference>
<dbReference type="InterPro" id="IPR015421">
    <property type="entry name" value="PyrdxlP-dep_Trfase_major"/>
</dbReference>
<comment type="pathway">
    <text evidence="4">One-carbon metabolism; tetrahydrofolate interconversion.</text>
</comment>
<comment type="similarity">
    <text evidence="2 4">Belongs to the SHMT family.</text>
</comment>
<comment type="function">
    <text evidence="4">Catalyzes the reversible interconversion of serine and glycine with tetrahydrofolate (THF) serving as the one-carbon carrier. This reaction serves as the major source of one-carbon groups required for the biosynthesis of purines, thymidylate, methionine, and other important biomolecules.</text>
</comment>
<gene>
    <name evidence="4" type="primary">glyA</name>
    <name evidence="6" type="ORF">LWC34_06085</name>
</gene>
<accession>A0ABS8Z4J4</accession>
<dbReference type="HAMAP" id="MF_00051">
    <property type="entry name" value="SHMT"/>
    <property type="match status" value="1"/>
</dbReference>